<dbReference type="OrthoDB" id="2014935at2"/>
<feature type="transmembrane region" description="Helical" evidence="1">
    <location>
        <begin position="353"/>
        <end position="371"/>
    </location>
</feature>
<evidence type="ECO:0000256" key="1">
    <source>
        <dbReference type="SAM" id="Phobius"/>
    </source>
</evidence>
<feature type="transmembrane region" description="Helical" evidence="1">
    <location>
        <begin position="189"/>
        <end position="207"/>
    </location>
</feature>
<gene>
    <name evidence="2" type="ORF">GA0070608_4598</name>
</gene>
<dbReference type="Proteomes" id="UP000199343">
    <property type="component" value="Unassembled WGS sequence"/>
</dbReference>
<sequence length="543" mass="54596">MSAFTGTGLLARLVLRRDRIRLAIWVLGTPLLGYALAGSVKEFYPDEASRVGYASTSASSLVARAFNGPIAGTDLGAVVVAETYVTLALLAALLSTFAVVRHTRQNEETGRAELLGASVVGRYALLTAALLVVVGANVAATALLAAAFAGAGLPLAGSVAAAAAVGGVGVAFTGIAAVTAQLSVTSRGANALAAAAVGIAFLLRAAGDVLGEQTGGGLGLRVVSAWPSWLSPLGWGNQVRAFGGERWWVLALPAALLVAGVASAYALAERRDIGAGMVAPRRGPATAAPGLLSPAGLAWRLQRGALLGWAVGVAVLGFSMGIAGDEFNAMIEENPAAAEAISAMGGGAKLIDAYLASMLALFALTIGAYVVQALLRTRNDEADGLLEAVLSTAVSRTRWLATQVLAATLGALALVLLGGLTTGLGYGLVAGDPLGKAVELGGAALVRLPALLVVAGVVTALFGLLPRWSVALSWAALIVFLLLGQLGAVLDLPQAALNLSPYTHVPSVPAVDPSVLPLLVLTAVAAALLAAGLAAFRRRDVPC</sequence>
<feature type="transmembrane region" description="Helical" evidence="1">
    <location>
        <begin position="84"/>
        <end position="102"/>
    </location>
</feature>
<feature type="transmembrane region" description="Helical" evidence="1">
    <location>
        <begin position="20"/>
        <end position="37"/>
    </location>
</feature>
<proteinExistence type="predicted"/>
<protein>
    <submittedName>
        <fullName evidence="2">ABC-2 type transport system permease protein</fullName>
    </submittedName>
</protein>
<dbReference type="EMBL" id="FMIC01000002">
    <property type="protein sequence ID" value="SCL71283.1"/>
    <property type="molecule type" value="Genomic_DNA"/>
</dbReference>
<feature type="transmembrane region" description="Helical" evidence="1">
    <location>
        <begin position="123"/>
        <end position="149"/>
    </location>
</feature>
<reference evidence="3" key="1">
    <citation type="submission" date="2016-06" db="EMBL/GenBank/DDBJ databases">
        <authorList>
            <person name="Varghese N."/>
            <person name="Submissions Spin"/>
        </authorList>
    </citation>
    <scope>NUCLEOTIDE SEQUENCE [LARGE SCALE GENOMIC DNA]</scope>
    <source>
        <strain evidence="3">DSM 43363</strain>
    </source>
</reference>
<feature type="transmembrane region" description="Helical" evidence="1">
    <location>
        <begin position="155"/>
        <end position="177"/>
    </location>
</feature>
<dbReference type="AlphaFoldDB" id="A0A1C6VY87"/>
<feature type="transmembrane region" description="Helical" evidence="1">
    <location>
        <begin position="404"/>
        <end position="426"/>
    </location>
</feature>
<feature type="transmembrane region" description="Helical" evidence="1">
    <location>
        <begin position="247"/>
        <end position="268"/>
    </location>
</feature>
<feature type="transmembrane region" description="Helical" evidence="1">
    <location>
        <begin position="306"/>
        <end position="324"/>
    </location>
</feature>
<organism evidence="2 3">
    <name type="scientific">Micromonospora peucetia</name>
    <dbReference type="NCBI Taxonomy" id="47871"/>
    <lineage>
        <taxon>Bacteria</taxon>
        <taxon>Bacillati</taxon>
        <taxon>Actinomycetota</taxon>
        <taxon>Actinomycetes</taxon>
        <taxon>Micromonosporales</taxon>
        <taxon>Micromonosporaceae</taxon>
        <taxon>Micromonospora</taxon>
    </lineage>
</organism>
<accession>A0A1C6VY87</accession>
<feature type="transmembrane region" description="Helical" evidence="1">
    <location>
        <begin position="446"/>
        <end position="465"/>
    </location>
</feature>
<evidence type="ECO:0000313" key="3">
    <source>
        <dbReference type="Proteomes" id="UP000199343"/>
    </source>
</evidence>
<evidence type="ECO:0000313" key="2">
    <source>
        <dbReference type="EMBL" id="SCL71283.1"/>
    </source>
</evidence>
<dbReference type="STRING" id="47871.GA0070608_4598"/>
<feature type="transmembrane region" description="Helical" evidence="1">
    <location>
        <begin position="472"/>
        <end position="495"/>
    </location>
</feature>
<dbReference type="RefSeq" id="WP_091630537.1">
    <property type="nucleotide sequence ID" value="NZ_FMIC01000002.1"/>
</dbReference>
<keyword evidence="1" id="KW-0472">Membrane</keyword>
<keyword evidence="1" id="KW-1133">Transmembrane helix</keyword>
<feature type="transmembrane region" description="Helical" evidence="1">
    <location>
        <begin position="515"/>
        <end position="536"/>
    </location>
</feature>
<keyword evidence="1" id="KW-0812">Transmembrane</keyword>
<name>A0A1C6VY87_9ACTN</name>